<dbReference type="Gene3D" id="2.60.120.10">
    <property type="entry name" value="Jelly Rolls"/>
    <property type="match status" value="1"/>
</dbReference>
<proteinExistence type="predicted"/>
<dbReference type="PANTHER" id="PTHR37742">
    <property type="entry name" value="OS01G0810200 PROTEIN"/>
    <property type="match status" value="1"/>
</dbReference>
<comment type="caution">
    <text evidence="2">The sequence shown here is derived from an EMBL/GenBank/DDBJ whole genome shotgun (WGS) entry which is preliminary data.</text>
</comment>
<dbReference type="SUPFAM" id="SSF51182">
    <property type="entry name" value="RmlC-like cupins"/>
    <property type="match status" value="1"/>
</dbReference>
<keyword evidence="1" id="KW-0812">Transmembrane</keyword>
<dbReference type="AlphaFoldDB" id="A0AA39S4K7"/>
<keyword evidence="1" id="KW-1133">Transmembrane helix</keyword>
<dbReference type="GO" id="GO:0005768">
    <property type="term" value="C:endosome"/>
    <property type="evidence" value="ECO:0007669"/>
    <property type="project" value="TreeGrafter"/>
</dbReference>
<reference evidence="2" key="1">
    <citation type="journal article" date="2022" name="Plant J.">
        <title>Strategies of tolerance reflected in two North American maple genomes.</title>
        <authorList>
            <person name="McEvoy S.L."/>
            <person name="Sezen U.U."/>
            <person name="Trouern-Trend A."/>
            <person name="McMahon S.M."/>
            <person name="Schaberg P.G."/>
            <person name="Yang J."/>
            <person name="Wegrzyn J.L."/>
            <person name="Swenson N.G."/>
        </authorList>
    </citation>
    <scope>NUCLEOTIDE SEQUENCE</scope>
    <source>
        <strain evidence="2">NS2018</strain>
    </source>
</reference>
<dbReference type="EMBL" id="JAUESC010000383">
    <property type="protein sequence ID" value="KAK0584946.1"/>
    <property type="molecule type" value="Genomic_DNA"/>
</dbReference>
<sequence>MANPRRNSYSENPFNTQNLSSHSYLINLCKRPLALPILLLIFVLVTWVSFRLQYSSYFFNSSHKTTQEKLSGFDDDDKANLVRFLNHHHPSLIVKDNRGWLLDPISLALQSHLKGGAISCASLHLGEIRAGGLRGNHRHYSVNETFVIWGAKTKFRLENNQIDKGYAEVIVGADEVAVAASPSGTAHALVNVDPILSTFFIGCQDGVINYNNSNSDFNVWKDL</sequence>
<dbReference type="Proteomes" id="UP001168877">
    <property type="component" value="Unassembled WGS sequence"/>
</dbReference>
<feature type="transmembrane region" description="Helical" evidence="1">
    <location>
        <begin position="33"/>
        <end position="54"/>
    </location>
</feature>
<name>A0AA39S4K7_ACESA</name>
<keyword evidence="1" id="KW-0472">Membrane</keyword>
<accession>A0AA39S4K7</accession>
<organism evidence="2 3">
    <name type="scientific">Acer saccharum</name>
    <name type="common">Sugar maple</name>
    <dbReference type="NCBI Taxonomy" id="4024"/>
    <lineage>
        <taxon>Eukaryota</taxon>
        <taxon>Viridiplantae</taxon>
        <taxon>Streptophyta</taxon>
        <taxon>Embryophyta</taxon>
        <taxon>Tracheophyta</taxon>
        <taxon>Spermatophyta</taxon>
        <taxon>Magnoliopsida</taxon>
        <taxon>eudicotyledons</taxon>
        <taxon>Gunneridae</taxon>
        <taxon>Pentapetalae</taxon>
        <taxon>rosids</taxon>
        <taxon>malvids</taxon>
        <taxon>Sapindales</taxon>
        <taxon>Sapindaceae</taxon>
        <taxon>Hippocastanoideae</taxon>
        <taxon>Acereae</taxon>
        <taxon>Acer</taxon>
    </lineage>
</organism>
<gene>
    <name evidence="2" type="ORF">LWI29_021234</name>
</gene>
<dbReference type="InterPro" id="IPR011051">
    <property type="entry name" value="RmlC_Cupin_sf"/>
</dbReference>
<dbReference type="PANTHER" id="PTHR37742:SF1">
    <property type="entry name" value="OS01G0810200 PROTEIN"/>
    <property type="match status" value="1"/>
</dbReference>
<evidence type="ECO:0000313" key="3">
    <source>
        <dbReference type="Proteomes" id="UP001168877"/>
    </source>
</evidence>
<reference evidence="2" key="2">
    <citation type="submission" date="2023-06" db="EMBL/GenBank/DDBJ databases">
        <authorList>
            <person name="Swenson N.G."/>
            <person name="Wegrzyn J.L."/>
            <person name="Mcevoy S.L."/>
        </authorList>
    </citation>
    <scope>NUCLEOTIDE SEQUENCE</scope>
    <source>
        <strain evidence="2">NS2018</strain>
        <tissue evidence="2">Leaf</tissue>
    </source>
</reference>
<dbReference type="InterPro" id="IPR014710">
    <property type="entry name" value="RmlC-like_jellyroll"/>
</dbReference>
<dbReference type="GO" id="GO:0005802">
    <property type="term" value="C:trans-Golgi network"/>
    <property type="evidence" value="ECO:0007669"/>
    <property type="project" value="TreeGrafter"/>
</dbReference>
<evidence type="ECO:0000256" key="1">
    <source>
        <dbReference type="SAM" id="Phobius"/>
    </source>
</evidence>
<protein>
    <submittedName>
        <fullName evidence="2">Uncharacterized protein</fullName>
    </submittedName>
</protein>
<evidence type="ECO:0000313" key="2">
    <source>
        <dbReference type="EMBL" id="KAK0584946.1"/>
    </source>
</evidence>
<keyword evidence="3" id="KW-1185">Reference proteome</keyword>